<evidence type="ECO:0000256" key="5">
    <source>
        <dbReference type="ARBA" id="ARBA00022927"/>
    </source>
</evidence>
<dbReference type="RefSeq" id="WP_082791445.1">
    <property type="nucleotide sequence ID" value="NZ_CBDRGN010000001.1"/>
</dbReference>
<sequence length="520" mass="54614">MARKTSSSDRTESRLLIAFGLILLVVFGLVFFTGDREPKPKLGIDLQGGTSVVLQAVTPDGKAPEADKMEQARDIINKRVNGLGVSGSEVKISGRNLIITVPGSDGDQARTLGQTAQLKVRPVLATQAAPAVNTPAPDLTDPAAAKKAIDEARATRQSTDPAVQKKAIESLNCNAPSDPLAGNDDPSKPLITCDRPDERKEGQPSSVYTLGPAIIDGQSIKNASSGIPQNQVQYVVTLEFTGEASRVWADFTSKNVGKQAAFVLDSQVITAPNINGPITGGQTQITGDFNQQTAGDLAGVLKYGSLPLSFKPGTAQTVSATLGFESLKAGLIAGAIGLVLVLIYALAYYRALGVLVALSLALSIALLYGLLVLLGRWIGYSLDLAGIAGIIIGIGMTADSFVVYFERIKDEIREGRSFRSAVPRGWASARRTIWTGNAVSLLSAVVLYVLAVGDVQGFAFTLGLSTILDVVIVFLVTHPLVYFASKTDFFAKPSMNGLGAVAAIGRERKRAAATTGEASA</sequence>
<dbReference type="Pfam" id="PF21760">
    <property type="entry name" value="SecD_1st"/>
    <property type="match status" value="1"/>
</dbReference>
<dbReference type="InterPro" id="IPR022646">
    <property type="entry name" value="SecD/SecF_CS"/>
</dbReference>
<keyword evidence="3 9" id="KW-1003">Cell membrane</keyword>
<name>A0A1H4SRV4_TSUTY</name>
<dbReference type="Gene3D" id="1.20.1640.10">
    <property type="entry name" value="Multidrug efflux transporter AcrB transmembrane domain"/>
    <property type="match status" value="1"/>
</dbReference>
<evidence type="ECO:0000256" key="4">
    <source>
        <dbReference type="ARBA" id="ARBA00022692"/>
    </source>
</evidence>
<dbReference type="GeneID" id="300998790"/>
<dbReference type="STRING" id="57704.SAMN04489793_2374"/>
<feature type="transmembrane region" description="Helical" evidence="9">
    <location>
        <begin position="329"/>
        <end position="347"/>
    </location>
</feature>
<proteinExistence type="inferred from homology"/>
<dbReference type="Proteomes" id="UP000182241">
    <property type="component" value="Unassembled WGS sequence"/>
</dbReference>
<feature type="domain" description="SecDF P1 head subdomain" evidence="13">
    <location>
        <begin position="202"/>
        <end position="307"/>
    </location>
</feature>
<keyword evidence="7 9" id="KW-0811">Translocation</keyword>
<protein>
    <recommendedName>
        <fullName evidence="9">Protein translocase subunit SecD</fullName>
    </recommendedName>
</protein>
<dbReference type="InterPro" id="IPR048634">
    <property type="entry name" value="SecD_SecF_C"/>
</dbReference>
<dbReference type="OrthoDB" id="5240379at2"/>
<evidence type="ECO:0000313" key="15">
    <source>
        <dbReference type="Proteomes" id="UP000182241"/>
    </source>
</evidence>
<comment type="function">
    <text evidence="9">Part of the Sec protein translocase complex. Interacts with the SecYEG preprotein conducting channel. SecDF uses the proton motive force (PMF) to complete protein translocation after the ATP-dependent function of SecA.</text>
</comment>
<feature type="transmembrane region" description="Helical" evidence="9">
    <location>
        <begin position="12"/>
        <end position="32"/>
    </location>
</feature>
<evidence type="ECO:0000256" key="9">
    <source>
        <dbReference type="HAMAP-Rule" id="MF_01463"/>
    </source>
</evidence>
<comment type="subcellular location">
    <subcellularLocation>
        <location evidence="1 9">Cell membrane</location>
        <topology evidence="1 9">Multi-pass membrane protein</topology>
    </subcellularLocation>
</comment>
<organism evidence="14 15">
    <name type="scientific">Tsukamurella tyrosinosolvens</name>
    <dbReference type="NCBI Taxonomy" id="57704"/>
    <lineage>
        <taxon>Bacteria</taxon>
        <taxon>Bacillati</taxon>
        <taxon>Actinomycetota</taxon>
        <taxon>Actinomycetes</taxon>
        <taxon>Mycobacteriales</taxon>
        <taxon>Tsukamurellaceae</taxon>
        <taxon>Tsukamurella</taxon>
    </lineage>
</organism>
<accession>A0A1H4SRV4</accession>
<dbReference type="Gene3D" id="3.30.1360.200">
    <property type="match status" value="1"/>
</dbReference>
<feature type="region of interest" description="Disordered" evidence="10">
    <location>
        <begin position="129"/>
        <end position="208"/>
    </location>
</feature>
<evidence type="ECO:0000256" key="6">
    <source>
        <dbReference type="ARBA" id="ARBA00022989"/>
    </source>
</evidence>
<feature type="domain" description="Protein export membrane protein SecD/SecF C-terminal" evidence="11">
    <location>
        <begin position="314"/>
        <end position="484"/>
    </location>
</feature>
<keyword evidence="15" id="KW-1185">Reference proteome</keyword>
<reference evidence="15" key="1">
    <citation type="submission" date="2016-10" db="EMBL/GenBank/DDBJ databases">
        <authorList>
            <person name="Varghese N."/>
            <person name="Submissions S."/>
        </authorList>
    </citation>
    <scope>NUCLEOTIDE SEQUENCE [LARGE SCALE GENOMIC DNA]</scope>
    <source>
        <strain evidence="15">DSM 44234</strain>
    </source>
</reference>
<feature type="compositionally biased region" description="Low complexity" evidence="10">
    <location>
        <begin position="134"/>
        <end position="146"/>
    </location>
</feature>
<dbReference type="EMBL" id="FNSA01000003">
    <property type="protein sequence ID" value="SEC46923.1"/>
    <property type="molecule type" value="Genomic_DNA"/>
</dbReference>
<dbReference type="Pfam" id="PF07549">
    <property type="entry name" value="Sec_GG"/>
    <property type="match status" value="1"/>
</dbReference>
<dbReference type="InterPro" id="IPR005791">
    <property type="entry name" value="SecD"/>
</dbReference>
<evidence type="ECO:0000256" key="7">
    <source>
        <dbReference type="ARBA" id="ARBA00023010"/>
    </source>
</evidence>
<dbReference type="NCBIfam" id="TIGR01129">
    <property type="entry name" value="secD"/>
    <property type="match status" value="1"/>
</dbReference>
<dbReference type="SUPFAM" id="SSF82866">
    <property type="entry name" value="Multidrug efflux transporter AcrB transmembrane domain"/>
    <property type="match status" value="1"/>
</dbReference>
<dbReference type="HAMAP" id="MF_01463_B">
    <property type="entry name" value="SecD_B"/>
    <property type="match status" value="1"/>
</dbReference>
<dbReference type="GO" id="GO:0065002">
    <property type="term" value="P:intracellular protein transmembrane transport"/>
    <property type="evidence" value="ECO:0007669"/>
    <property type="project" value="UniProtKB-UniRule"/>
</dbReference>
<dbReference type="Pfam" id="PF02355">
    <property type="entry name" value="SecD_SecF_C"/>
    <property type="match status" value="1"/>
</dbReference>
<evidence type="ECO:0000259" key="11">
    <source>
        <dbReference type="Pfam" id="PF02355"/>
    </source>
</evidence>
<feature type="transmembrane region" description="Helical" evidence="9">
    <location>
        <begin position="384"/>
        <end position="405"/>
    </location>
</feature>
<keyword evidence="4 9" id="KW-0812">Transmembrane</keyword>
<dbReference type="PANTHER" id="PTHR30081:SF1">
    <property type="entry name" value="PROTEIN TRANSLOCASE SUBUNIT SECD"/>
    <property type="match status" value="1"/>
</dbReference>
<dbReference type="GO" id="GO:0015450">
    <property type="term" value="F:protein-transporting ATPase activity"/>
    <property type="evidence" value="ECO:0007669"/>
    <property type="project" value="InterPro"/>
</dbReference>
<comment type="subunit">
    <text evidence="9">Forms a complex with SecF. Part of the essential Sec protein translocation apparatus which comprises SecA, SecYEG and auxiliary proteins SecDF. Other proteins may also be involved.</text>
</comment>
<feature type="transmembrane region" description="Helical" evidence="9">
    <location>
        <begin position="458"/>
        <end position="484"/>
    </location>
</feature>
<evidence type="ECO:0000256" key="2">
    <source>
        <dbReference type="ARBA" id="ARBA00022448"/>
    </source>
</evidence>
<dbReference type="GO" id="GO:0043952">
    <property type="term" value="P:protein transport by the Sec complex"/>
    <property type="evidence" value="ECO:0007669"/>
    <property type="project" value="UniProtKB-UniRule"/>
</dbReference>
<feature type="domain" description="Protein translocase subunit SecDF P1" evidence="12">
    <location>
        <begin position="69"/>
        <end position="123"/>
    </location>
</feature>
<gene>
    <name evidence="9" type="primary">secD</name>
    <name evidence="14" type="ORF">SAMN04489793_2374</name>
</gene>
<evidence type="ECO:0000256" key="8">
    <source>
        <dbReference type="ARBA" id="ARBA00023136"/>
    </source>
</evidence>
<keyword evidence="2 9" id="KW-0813">Transport</keyword>
<dbReference type="InterPro" id="IPR022813">
    <property type="entry name" value="SecD/SecF_arch_bac"/>
</dbReference>
<dbReference type="Gene3D" id="3.30.70.3220">
    <property type="match status" value="1"/>
</dbReference>
<evidence type="ECO:0000256" key="3">
    <source>
        <dbReference type="ARBA" id="ARBA00022475"/>
    </source>
</evidence>
<dbReference type="InterPro" id="IPR054384">
    <property type="entry name" value="SecDF_P1_head"/>
</dbReference>
<feature type="transmembrane region" description="Helical" evidence="9">
    <location>
        <begin position="433"/>
        <end position="452"/>
    </location>
</feature>
<feature type="transmembrane region" description="Helical" evidence="9">
    <location>
        <begin position="354"/>
        <end position="378"/>
    </location>
</feature>
<keyword evidence="6 9" id="KW-1133">Transmembrane helix</keyword>
<evidence type="ECO:0000259" key="12">
    <source>
        <dbReference type="Pfam" id="PF21760"/>
    </source>
</evidence>
<keyword evidence="5 9" id="KW-0653">Protein transport</keyword>
<dbReference type="Pfam" id="PF22599">
    <property type="entry name" value="SecDF_P1_head"/>
    <property type="match status" value="1"/>
</dbReference>
<dbReference type="InterPro" id="IPR055344">
    <property type="entry name" value="SecD_SecF_C_bact"/>
</dbReference>
<dbReference type="InterPro" id="IPR048631">
    <property type="entry name" value="SecD_1st"/>
</dbReference>
<evidence type="ECO:0000256" key="1">
    <source>
        <dbReference type="ARBA" id="ARBA00004651"/>
    </source>
</evidence>
<evidence type="ECO:0000259" key="13">
    <source>
        <dbReference type="Pfam" id="PF22599"/>
    </source>
</evidence>
<dbReference type="GO" id="GO:0006605">
    <property type="term" value="P:protein targeting"/>
    <property type="evidence" value="ECO:0007669"/>
    <property type="project" value="UniProtKB-UniRule"/>
</dbReference>
<evidence type="ECO:0000313" key="14">
    <source>
        <dbReference type="EMBL" id="SEC46923.1"/>
    </source>
</evidence>
<evidence type="ECO:0000256" key="10">
    <source>
        <dbReference type="SAM" id="MobiDB-lite"/>
    </source>
</evidence>
<dbReference type="GO" id="GO:0005886">
    <property type="term" value="C:plasma membrane"/>
    <property type="evidence" value="ECO:0007669"/>
    <property type="project" value="UniProtKB-SubCell"/>
</dbReference>
<comment type="similarity">
    <text evidence="9">Belongs to the SecD/SecF family. SecD subfamily.</text>
</comment>
<dbReference type="PANTHER" id="PTHR30081">
    <property type="entry name" value="PROTEIN-EXPORT MEMBRANE PROTEIN SEC"/>
    <property type="match status" value="1"/>
</dbReference>
<dbReference type="AlphaFoldDB" id="A0A1H4SRV4"/>
<keyword evidence="8 9" id="KW-0472">Membrane</keyword>
<dbReference type="NCBIfam" id="TIGR00916">
    <property type="entry name" value="2A0604s01"/>
    <property type="match status" value="1"/>
</dbReference>